<keyword evidence="2" id="KW-1185">Reference proteome</keyword>
<dbReference type="InterPro" id="IPR029024">
    <property type="entry name" value="TerB-like"/>
</dbReference>
<evidence type="ECO:0000313" key="2">
    <source>
        <dbReference type="Proteomes" id="UP000184474"/>
    </source>
</evidence>
<dbReference type="EMBL" id="FRAA01000001">
    <property type="protein sequence ID" value="SHJ51627.1"/>
    <property type="molecule type" value="Genomic_DNA"/>
</dbReference>
<dbReference type="RefSeq" id="WP_073118881.1">
    <property type="nucleotide sequence ID" value="NZ_FRAA01000001.1"/>
</dbReference>
<dbReference type="SUPFAM" id="SSF158682">
    <property type="entry name" value="TerB-like"/>
    <property type="match status" value="1"/>
</dbReference>
<dbReference type="Proteomes" id="UP000184474">
    <property type="component" value="Unassembled WGS sequence"/>
</dbReference>
<sequence>MIQLPTELLDTFGKILYAVAKSDGIVQDEELAVIRKVIDDHTWAQELELSFVVEREMDTDADEVFEEAMEVFDRYDVREHYEQFLDLLDEVAEAHGGIVNEEKTFIDRFRKRLLN</sequence>
<accession>A0A1M6JY35</accession>
<gene>
    <name evidence="1" type="ORF">SAMN04488028_101367</name>
</gene>
<dbReference type="CDD" id="cd07177">
    <property type="entry name" value="terB_like"/>
    <property type="match status" value="1"/>
</dbReference>
<dbReference type="AlphaFoldDB" id="A0A1M6JY35"/>
<name>A0A1M6JY35_REIAG</name>
<dbReference type="Gene3D" id="1.10.3680.10">
    <property type="entry name" value="TerB-like"/>
    <property type="match status" value="1"/>
</dbReference>
<protein>
    <submittedName>
        <fullName evidence="1">Tellurite resistance protein TerB</fullName>
    </submittedName>
</protein>
<evidence type="ECO:0000313" key="1">
    <source>
        <dbReference type="EMBL" id="SHJ51627.1"/>
    </source>
</evidence>
<reference evidence="2" key="1">
    <citation type="submission" date="2016-11" db="EMBL/GenBank/DDBJ databases">
        <authorList>
            <person name="Varghese N."/>
            <person name="Submissions S."/>
        </authorList>
    </citation>
    <scope>NUCLEOTIDE SEQUENCE [LARGE SCALE GENOMIC DNA]</scope>
    <source>
        <strain evidence="2">DSM 26134</strain>
    </source>
</reference>
<proteinExistence type="predicted"/>
<organism evidence="1 2">
    <name type="scientific">Reichenbachiella agariperforans</name>
    <dbReference type="NCBI Taxonomy" id="156994"/>
    <lineage>
        <taxon>Bacteria</taxon>
        <taxon>Pseudomonadati</taxon>
        <taxon>Bacteroidota</taxon>
        <taxon>Cytophagia</taxon>
        <taxon>Cytophagales</taxon>
        <taxon>Reichenbachiellaceae</taxon>
        <taxon>Reichenbachiella</taxon>
    </lineage>
</organism>